<name>A0AAV9TY87_9PEZI</name>
<gene>
    <name evidence="10" type="ORF">TWF730_004489</name>
</gene>
<dbReference type="InterPro" id="IPR032805">
    <property type="entry name" value="Wax_synthase_dom"/>
</dbReference>
<keyword evidence="4 7" id="KW-0812">Transmembrane</keyword>
<sequence>MGLTTLQLACLTTPPLTLTILSLPSSTSTVRQLLYPLPAVLLLQPLLYPPKISWSDKETVQETFALGVLYANYLFAFCRVLYLYGYDTPRYFQKFRRIYEPGGHDDGGGDSVKANSKKQEGYPCDLWGRIKWSLSLLTATRGIGWNFEVSMPQREKYLPTSRWGCVWDTTVLIIQCHLLSNISRFSCGIIVKLLRNEPLPFPTPPILHEIFGNIILQMVIVTVVWAIRAIVFVNLVAAYPRLLFVGLGVDSSWGEPREWPRMFGEVGECWSVRNFWGRAWHQTIRRCIQSPSEKLPNFLLGTDISKLSHAARLLRRYILLFSSFSISGLIHTFGVYFVITGCDNYNPPPNNPPWYYVFYFFIAQAGYITCEDFVYWVLGVDTDGDYDDGNDDGKVGKKRGKVGCVIGMACTMAWFVWCVPTLWADPESRIVGFWEGEGKGLVHVLDREHRF</sequence>
<comment type="subcellular location">
    <subcellularLocation>
        <location evidence="1">Membrane</location>
        <topology evidence="1">Multi-pass membrane protein</topology>
    </subcellularLocation>
</comment>
<dbReference type="Proteomes" id="UP001373714">
    <property type="component" value="Unassembled WGS sequence"/>
</dbReference>
<feature type="transmembrane region" description="Helical" evidence="7">
    <location>
        <begin position="354"/>
        <end position="378"/>
    </location>
</feature>
<evidence type="ECO:0000256" key="6">
    <source>
        <dbReference type="ARBA" id="ARBA00023136"/>
    </source>
</evidence>
<keyword evidence="3" id="KW-0808">Transferase</keyword>
<keyword evidence="11" id="KW-1185">Reference proteome</keyword>
<keyword evidence="8" id="KW-0732">Signal</keyword>
<evidence type="ECO:0000256" key="5">
    <source>
        <dbReference type="ARBA" id="ARBA00022989"/>
    </source>
</evidence>
<keyword evidence="6 7" id="KW-0472">Membrane</keyword>
<feature type="domain" description="Wax synthase" evidence="9">
    <location>
        <begin position="259"/>
        <end position="339"/>
    </location>
</feature>
<dbReference type="PANTHER" id="PTHR31595:SF67">
    <property type="entry name" value="WAX SYNTHASE DOMAIN-CONTAINING PROTEIN"/>
    <property type="match status" value="1"/>
</dbReference>
<dbReference type="InterPro" id="IPR044851">
    <property type="entry name" value="Wax_synthase"/>
</dbReference>
<evidence type="ECO:0000256" key="1">
    <source>
        <dbReference type="ARBA" id="ARBA00004141"/>
    </source>
</evidence>
<evidence type="ECO:0000313" key="11">
    <source>
        <dbReference type="Proteomes" id="UP001373714"/>
    </source>
</evidence>
<feature type="transmembrane region" description="Helical" evidence="7">
    <location>
        <begin position="402"/>
        <end position="423"/>
    </location>
</feature>
<feature type="signal peptide" evidence="8">
    <location>
        <begin position="1"/>
        <end position="19"/>
    </location>
</feature>
<dbReference type="Pfam" id="PF13813">
    <property type="entry name" value="MBOAT_2"/>
    <property type="match status" value="1"/>
</dbReference>
<evidence type="ECO:0000256" key="2">
    <source>
        <dbReference type="ARBA" id="ARBA00007282"/>
    </source>
</evidence>
<feature type="transmembrane region" description="Helical" evidence="7">
    <location>
        <begin position="214"/>
        <end position="237"/>
    </location>
</feature>
<evidence type="ECO:0000313" key="10">
    <source>
        <dbReference type="EMBL" id="KAK6331408.1"/>
    </source>
</evidence>
<dbReference type="EMBL" id="JAVHNS010000018">
    <property type="protein sequence ID" value="KAK6331408.1"/>
    <property type="molecule type" value="Genomic_DNA"/>
</dbReference>
<organism evidence="10 11">
    <name type="scientific">Orbilia blumenaviensis</name>
    <dbReference type="NCBI Taxonomy" id="1796055"/>
    <lineage>
        <taxon>Eukaryota</taxon>
        <taxon>Fungi</taxon>
        <taxon>Dikarya</taxon>
        <taxon>Ascomycota</taxon>
        <taxon>Pezizomycotina</taxon>
        <taxon>Orbiliomycetes</taxon>
        <taxon>Orbiliales</taxon>
        <taxon>Orbiliaceae</taxon>
        <taxon>Orbilia</taxon>
    </lineage>
</organism>
<accession>A0AAV9TY87</accession>
<feature type="transmembrane region" description="Helical" evidence="7">
    <location>
        <begin position="317"/>
        <end position="339"/>
    </location>
</feature>
<dbReference type="GO" id="GO:0006629">
    <property type="term" value="P:lipid metabolic process"/>
    <property type="evidence" value="ECO:0007669"/>
    <property type="project" value="InterPro"/>
</dbReference>
<keyword evidence="5 7" id="KW-1133">Transmembrane helix</keyword>
<dbReference type="PANTHER" id="PTHR31595">
    <property type="entry name" value="LONG-CHAIN-ALCOHOL O-FATTY-ACYLTRANSFERASE 3-RELATED"/>
    <property type="match status" value="1"/>
</dbReference>
<evidence type="ECO:0000256" key="8">
    <source>
        <dbReference type="SAM" id="SignalP"/>
    </source>
</evidence>
<feature type="transmembrane region" description="Helical" evidence="7">
    <location>
        <begin position="64"/>
        <end position="86"/>
    </location>
</feature>
<protein>
    <recommendedName>
        <fullName evidence="9">Wax synthase domain-containing protein</fullName>
    </recommendedName>
</protein>
<comment type="caution">
    <text evidence="10">The sequence shown here is derived from an EMBL/GenBank/DDBJ whole genome shotgun (WGS) entry which is preliminary data.</text>
</comment>
<evidence type="ECO:0000256" key="7">
    <source>
        <dbReference type="SAM" id="Phobius"/>
    </source>
</evidence>
<proteinExistence type="inferred from homology"/>
<reference evidence="10 11" key="1">
    <citation type="submission" date="2019-10" db="EMBL/GenBank/DDBJ databases">
        <authorList>
            <person name="Palmer J.M."/>
        </authorList>
    </citation>
    <scope>NUCLEOTIDE SEQUENCE [LARGE SCALE GENOMIC DNA]</scope>
    <source>
        <strain evidence="10 11">TWF730</strain>
    </source>
</reference>
<dbReference type="AlphaFoldDB" id="A0AAV9TY87"/>
<evidence type="ECO:0000256" key="3">
    <source>
        <dbReference type="ARBA" id="ARBA00022679"/>
    </source>
</evidence>
<comment type="similarity">
    <text evidence="2">Belongs to the wax synthase family.</text>
</comment>
<feature type="chain" id="PRO_5043653776" description="Wax synthase domain-containing protein" evidence="8">
    <location>
        <begin position="20"/>
        <end position="451"/>
    </location>
</feature>
<evidence type="ECO:0000256" key="4">
    <source>
        <dbReference type="ARBA" id="ARBA00022692"/>
    </source>
</evidence>
<dbReference type="GO" id="GO:0016020">
    <property type="term" value="C:membrane"/>
    <property type="evidence" value="ECO:0007669"/>
    <property type="project" value="UniProtKB-SubCell"/>
</dbReference>
<dbReference type="GO" id="GO:0008374">
    <property type="term" value="F:O-acyltransferase activity"/>
    <property type="evidence" value="ECO:0007669"/>
    <property type="project" value="InterPro"/>
</dbReference>
<evidence type="ECO:0000259" key="9">
    <source>
        <dbReference type="Pfam" id="PF13813"/>
    </source>
</evidence>